<accession>A0ABW7GZR0</accession>
<proteinExistence type="predicted"/>
<dbReference type="InterPro" id="IPR036237">
    <property type="entry name" value="Xyl_isomerase-like_sf"/>
</dbReference>
<dbReference type="Proteomes" id="UP001606303">
    <property type="component" value="Unassembled WGS sequence"/>
</dbReference>
<keyword evidence="2" id="KW-1185">Reference proteome</keyword>
<reference evidence="1 2" key="1">
    <citation type="submission" date="2024-08" db="EMBL/GenBank/DDBJ databases">
        <authorList>
            <person name="Lu H."/>
        </authorList>
    </citation>
    <scope>NUCLEOTIDE SEQUENCE [LARGE SCALE GENOMIC DNA]</scope>
    <source>
        <strain evidence="1 2">BYS87W</strain>
    </source>
</reference>
<dbReference type="Gene3D" id="3.20.20.150">
    <property type="entry name" value="Divalent-metal-dependent TIM barrel enzymes"/>
    <property type="match status" value="1"/>
</dbReference>
<dbReference type="RefSeq" id="WP_394385059.1">
    <property type="nucleotide sequence ID" value="NZ_JBIGIB010000003.1"/>
</dbReference>
<dbReference type="SUPFAM" id="SSF51658">
    <property type="entry name" value="Xylose isomerase-like"/>
    <property type="match status" value="1"/>
</dbReference>
<dbReference type="EMBL" id="JBIGIB010000003">
    <property type="protein sequence ID" value="MFG6467461.1"/>
    <property type="molecule type" value="Genomic_DNA"/>
</dbReference>
<sequence>MTAPIDRCNDGSTRAPRLRRDMNLGTLAELPRGSRGWRATPAEQLALLKTDGHEAVQLWQPTADAVKLARDAGLGVTGICRALTPPDVDAIVREQRDLGCEITTLHVGHSFETDAEMDALAAAVLETSARHSHPLYVETHRGTMTQDLRRTLDLVARFPALRFNADLSHWYTGHELTYGGEFLERAGRLAPVFERVRFLHARVGNPGCIQTALDEPGDSLAHFRWMWQRCFEGFLRGAQPGDFLSFNAELLPQKMGADFWLHYAQPRADLAGDALGGEPSDRYADAERLWQIATECFEAARAAVAATPTAG</sequence>
<organism evidence="1 2">
    <name type="scientific">Pelomonas baiyunensis</name>
    <dbReference type="NCBI Taxonomy" id="3299026"/>
    <lineage>
        <taxon>Bacteria</taxon>
        <taxon>Pseudomonadati</taxon>
        <taxon>Pseudomonadota</taxon>
        <taxon>Betaproteobacteria</taxon>
        <taxon>Burkholderiales</taxon>
        <taxon>Sphaerotilaceae</taxon>
        <taxon>Roseateles</taxon>
    </lineage>
</organism>
<name>A0ABW7GZR0_9BURK</name>
<evidence type="ECO:0008006" key="3">
    <source>
        <dbReference type="Google" id="ProtNLM"/>
    </source>
</evidence>
<gene>
    <name evidence="1" type="ORF">ACG01O_12630</name>
</gene>
<evidence type="ECO:0000313" key="1">
    <source>
        <dbReference type="EMBL" id="MFG6467461.1"/>
    </source>
</evidence>
<protein>
    <recommendedName>
        <fullName evidence="3">Sugar phosphate isomerase/epimerase</fullName>
    </recommendedName>
</protein>
<evidence type="ECO:0000313" key="2">
    <source>
        <dbReference type="Proteomes" id="UP001606303"/>
    </source>
</evidence>
<comment type="caution">
    <text evidence="1">The sequence shown here is derived from an EMBL/GenBank/DDBJ whole genome shotgun (WGS) entry which is preliminary data.</text>
</comment>